<evidence type="ECO:0000256" key="1">
    <source>
        <dbReference type="ARBA" id="ARBA00022485"/>
    </source>
</evidence>
<feature type="domain" description="4Fe-4S ferredoxin-type" evidence="6">
    <location>
        <begin position="2"/>
        <end position="32"/>
    </location>
</feature>
<comment type="caution">
    <text evidence="7">The sequence shown here is derived from an EMBL/GenBank/DDBJ whole genome shotgun (WGS) entry which is preliminary data.</text>
</comment>
<dbReference type="Proteomes" id="UP000838748">
    <property type="component" value="Unassembled WGS sequence"/>
</dbReference>
<keyword evidence="5" id="KW-0411">Iron-sulfur</keyword>
<evidence type="ECO:0000256" key="3">
    <source>
        <dbReference type="ARBA" id="ARBA00022737"/>
    </source>
</evidence>
<dbReference type="InterPro" id="IPR017900">
    <property type="entry name" value="4Fe4S_Fe_S_CS"/>
</dbReference>
<dbReference type="PROSITE" id="PS51379">
    <property type="entry name" value="4FE4S_FER_2"/>
    <property type="match status" value="3"/>
</dbReference>
<keyword evidence="8" id="KW-1185">Reference proteome</keyword>
<accession>A0ABN8E4Q0</accession>
<organism evidence="7 8">
    <name type="scientific">Vibrio marisflavi CECT 7928</name>
    <dbReference type="NCBI Taxonomy" id="634439"/>
    <lineage>
        <taxon>Bacteria</taxon>
        <taxon>Pseudomonadati</taxon>
        <taxon>Pseudomonadota</taxon>
        <taxon>Gammaproteobacteria</taxon>
        <taxon>Vibrionales</taxon>
        <taxon>Vibrionaceae</taxon>
        <taxon>Vibrio</taxon>
    </lineage>
</organism>
<evidence type="ECO:0000313" key="7">
    <source>
        <dbReference type="EMBL" id="CAH0540491.1"/>
    </source>
</evidence>
<evidence type="ECO:0000313" key="8">
    <source>
        <dbReference type="Proteomes" id="UP000838748"/>
    </source>
</evidence>
<dbReference type="PROSITE" id="PS00198">
    <property type="entry name" value="4FE4S_FER_1"/>
    <property type="match status" value="1"/>
</dbReference>
<evidence type="ECO:0000256" key="2">
    <source>
        <dbReference type="ARBA" id="ARBA00022723"/>
    </source>
</evidence>
<dbReference type="PANTHER" id="PTHR42859">
    <property type="entry name" value="OXIDOREDUCTASE"/>
    <property type="match status" value="1"/>
</dbReference>
<dbReference type="InterPro" id="IPR017896">
    <property type="entry name" value="4Fe4S_Fe-S-bd"/>
</dbReference>
<keyword evidence="1" id="KW-0004">4Fe-4S</keyword>
<keyword evidence="7" id="KW-0560">Oxidoreductase</keyword>
<dbReference type="RefSeq" id="WP_237362415.1">
    <property type="nucleotide sequence ID" value="NZ_CAKLDM010000002.1"/>
</dbReference>
<dbReference type="PANTHER" id="PTHR42859:SF17">
    <property type="entry name" value="ELECTRON TRANSPORT PROTEIN HYDN-RELATED"/>
    <property type="match status" value="1"/>
</dbReference>
<keyword evidence="3" id="KW-0677">Repeat</keyword>
<dbReference type="SUPFAM" id="SSF54862">
    <property type="entry name" value="4Fe-4S ferredoxins"/>
    <property type="match status" value="1"/>
</dbReference>
<proteinExistence type="predicted"/>
<sequence>MNRFVFADANKCIGCRTCELACAISHQDEGIGTLNDPNDFAPRLQLVKNAKVTTPVMCRQCDDAPCAQVCPNNAIVHEDGYIKVIQSRCIGCKTCAIACPYGAMDVVTKMVTEDTGRSALFQRKVPKSQALKCDLCSHRKEGPACAQVCPTGAISLIEPQEIQQTSQQKRELAAASAAVIGLGK</sequence>
<evidence type="ECO:0000256" key="5">
    <source>
        <dbReference type="ARBA" id="ARBA00023014"/>
    </source>
</evidence>
<evidence type="ECO:0000256" key="4">
    <source>
        <dbReference type="ARBA" id="ARBA00023004"/>
    </source>
</evidence>
<protein>
    <submittedName>
        <fullName evidence="7">Hydrogenase-4 component A</fullName>
        <ecNumber evidence="7">1.-.-.-</ecNumber>
    </submittedName>
</protein>
<name>A0ABN8E4Q0_9VIBR</name>
<evidence type="ECO:0000259" key="6">
    <source>
        <dbReference type="PROSITE" id="PS51379"/>
    </source>
</evidence>
<dbReference type="CDD" id="cd10554">
    <property type="entry name" value="HycB_like"/>
    <property type="match status" value="1"/>
</dbReference>
<reference evidence="7" key="1">
    <citation type="submission" date="2021-11" db="EMBL/GenBank/DDBJ databases">
        <authorList>
            <person name="Rodrigo-Torres L."/>
            <person name="Arahal R. D."/>
            <person name="Lucena T."/>
        </authorList>
    </citation>
    <scope>NUCLEOTIDE SEQUENCE</scope>
    <source>
        <strain evidence="7">CECT 7928</strain>
    </source>
</reference>
<dbReference type="EC" id="1.-.-.-" evidence="7"/>
<gene>
    <name evidence="7" type="primary">hyfA_1</name>
    <name evidence="7" type="ORF">VMF7928_02899</name>
</gene>
<keyword evidence="4" id="KW-0408">Iron</keyword>
<dbReference type="Gene3D" id="3.30.70.20">
    <property type="match status" value="2"/>
</dbReference>
<feature type="domain" description="4Fe-4S ferredoxin-type" evidence="6">
    <location>
        <begin position="80"/>
        <end position="109"/>
    </location>
</feature>
<dbReference type="EMBL" id="CAKLDM010000002">
    <property type="protein sequence ID" value="CAH0540491.1"/>
    <property type="molecule type" value="Genomic_DNA"/>
</dbReference>
<feature type="domain" description="4Fe-4S ferredoxin-type" evidence="6">
    <location>
        <begin position="124"/>
        <end position="159"/>
    </location>
</feature>
<dbReference type="InterPro" id="IPR050294">
    <property type="entry name" value="RnfB_subfamily"/>
</dbReference>
<dbReference type="GO" id="GO:0016491">
    <property type="term" value="F:oxidoreductase activity"/>
    <property type="evidence" value="ECO:0007669"/>
    <property type="project" value="UniProtKB-KW"/>
</dbReference>
<dbReference type="Pfam" id="PF12838">
    <property type="entry name" value="Fer4_7"/>
    <property type="match status" value="1"/>
</dbReference>
<keyword evidence="2" id="KW-0479">Metal-binding</keyword>